<proteinExistence type="predicted"/>
<reference evidence="2" key="1">
    <citation type="submission" date="2014-09" db="EMBL/GenBank/DDBJ databases">
        <authorList>
            <person name="Magalhaes I.L.F."/>
            <person name="Oliveira U."/>
            <person name="Santos F.R."/>
            <person name="Vidigal T.H.D.A."/>
            <person name="Brescovit A.D."/>
            <person name="Santos A.J."/>
        </authorList>
    </citation>
    <scope>NUCLEOTIDE SEQUENCE</scope>
    <source>
        <tissue evidence="2">Shoot tissue taken approximately 20 cm above the soil surface</tissue>
    </source>
</reference>
<feature type="region of interest" description="Disordered" evidence="1">
    <location>
        <begin position="62"/>
        <end position="101"/>
    </location>
</feature>
<dbReference type="AlphaFoldDB" id="A0A0A9HHR7"/>
<dbReference type="EMBL" id="GBRH01161599">
    <property type="protein sequence ID" value="JAE36297.1"/>
    <property type="molecule type" value="Transcribed_RNA"/>
</dbReference>
<reference evidence="2" key="2">
    <citation type="journal article" date="2015" name="Data Brief">
        <title>Shoot transcriptome of the giant reed, Arundo donax.</title>
        <authorList>
            <person name="Barrero R.A."/>
            <person name="Guerrero F.D."/>
            <person name="Moolhuijzen P."/>
            <person name="Goolsby J.A."/>
            <person name="Tidwell J."/>
            <person name="Bellgard S.E."/>
            <person name="Bellgard M.I."/>
        </authorList>
    </citation>
    <scope>NUCLEOTIDE SEQUENCE</scope>
    <source>
        <tissue evidence="2">Shoot tissue taken approximately 20 cm above the soil surface</tissue>
    </source>
</reference>
<name>A0A0A9HHR7_ARUDO</name>
<evidence type="ECO:0000313" key="2">
    <source>
        <dbReference type="EMBL" id="JAE36297.1"/>
    </source>
</evidence>
<organism evidence="2">
    <name type="scientific">Arundo donax</name>
    <name type="common">Giant reed</name>
    <name type="synonym">Donax arundinaceus</name>
    <dbReference type="NCBI Taxonomy" id="35708"/>
    <lineage>
        <taxon>Eukaryota</taxon>
        <taxon>Viridiplantae</taxon>
        <taxon>Streptophyta</taxon>
        <taxon>Embryophyta</taxon>
        <taxon>Tracheophyta</taxon>
        <taxon>Spermatophyta</taxon>
        <taxon>Magnoliopsida</taxon>
        <taxon>Liliopsida</taxon>
        <taxon>Poales</taxon>
        <taxon>Poaceae</taxon>
        <taxon>PACMAD clade</taxon>
        <taxon>Arundinoideae</taxon>
        <taxon>Arundineae</taxon>
        <taxon>Arundo</taxon>
    </lineage>
</organism>
<feature type="compositionally biased region" description="Low complexity" evidence="1">
    <location>
        <begin position="68"/>
        <end position="80"/>
    </location>
</feature>
<accession>A0A0A9HHR7</accession>
<feature type="compositionally biased region" description="Low complexity" evidence="1">
    <location>
        <begin position="143"/>
        <end position="175"/>
    </location>
</feature>
<feature type="region of interest" description="Disordered" evidence="1">
    <location>
        <begin position="115"/>
        <end position="215"/>
    </location>
</feature>
<evidence type="ECO:0000256" key="1">
    <source>
        <dbReference type="SAM" id="MobiDB-lite"/>
    </source>
</evidence>
<protein>
    <submittedName>
        <fullName evidence="2">TMK1</fullName>
    </submittedName>
</protein>
<sequence>MKSGSVPETLAPLAEKLLREVQPARSAESGHGSSGLWSIWKSASEVSPLKKSAGMEVKLLLSRSTTCSESSPASEGSGPESELEKTSRRLSAVRLRTSGASVPVRLRPPTWILVTRPVESQDTPSHGFGEQGSPARSQPSALSAPSAFATARIAAASDGDVSAPTASTRASTTGAHQNPATPPRSRRRRRTVKAVGDGIAVEGGGWGEKRREKQE</sequence>